<reference evidence="1 2" key="1">
    <citation type="journal article" date="2023" name="Commun. Biol.">
        <title>Genome analysis of Parmales, the sister group of diatoms, reveals the evolutionary specialization of diatoms from phago-mixotrophs to photoautotrophs.</title>
        <authorList>
            <person name="Ban H."/>
            <person name="Sato S."/>
            <person name="Yoshikawa S."/>
            <person name="Yamada K."/>
            <person name="Nakamura Y."/>
            <person name="Ichinomiya M."/>
            <person name="Sato N."/>
            <person name="Blanc-Mathieu R."/>
            <person name="Endo H."/>
            <person name="Kuwata A."/>
            <person name="Ogata H."/>
        </authorList>
    </citation>
    <scope>NUCLEOTIDE SEQUENCE [LARGE SCALE GENOMIC DNA]</scope>
</reference>
<gene>
    <name evidence="1" type="ORF">TeGR_g1443</name>
</gene>
<evidence type="ECO:0000313" key="1">
    <source>
        <dbReference type="EMBL" id="GMI24822.1"/>
    </source>
</evidence>
<organism evidence="1 2">
    <name type="scientific">Tetraparma gracilis</name>
    <dbReference type="NCBI Taxonomy" id="2962635"/>
    <lineage>
        <taxon>Eukaryota</taxon>
        <taxon>Sar</taxon>
        <taxon>Stramenopiles</taxon>
        <taxon>Ochrophyta</taxon>
        <taxon>Bolidophyceae</taxon>
        <taxon>Parmales</taxon>
        <taxon>Triparmaceae</taxon>
        <taxon>Tetraparma</taxon>
    </lineage>
</organism>
<evidence type="ECO:0000313" key="2">
    <source>
        <dbReference type="Proteomes" id="UP001165060"/>
    </source>
</evidence>
<sequence length="120" mass="12990">MLEHGQCGSVVVSGCEDIQSPFMTNYDLVPGQLCADRPLYQSPFNNFYLFWSALSSVWKIGTGCGSEVVRAAGGSGLEPFVASEGDSHQCFTYSGGGQMLDRNLTMFCVLASCPEREVLM</sequence>
<dbReference type="Proteomes" id="UP001165060">
    <property type="component" value="Unassembled WGS sequence"/>
</dbReference>
<protein>
    <submittedName>
        <fullName evidence="1">Uncharacterized protein</fullName>
    </submittedName>
</protein>
<proteinExistence type="predicted"/>
<accession>A0ABQ6MEG4</accession>
<feature type="non-terminal residue" evidence="1">
    <location>
        <position position="120"/>
    </location>
</feature>
<dbReference type="EMBL" id="BRYB01004046">
    <property type="protein sequence ID" value="GMI24822.1"/>
    <property type="molecule type" value="Genomic_DNA"/>
</dbReference>
<comment type="caution">
    <text evidence="1">The sequence shown here is derived from an EMBL/GenBank/DDBJ whole genome shotgun (WGS) entry which is preliminary data.</text>
</comment>
<keyword evidence="2" id="KW-1185">Reference proteome</keyword>
<name>A0ABQ6MEG4_9STRA</name>